<feature type="compositionally biased region" description="Polar residues" evidence="1">
    <location>
        <begin position="1"/>
        <end position="11"/>
    </location>
</feature>
<feature type="compositionally biased region" description="Low complexity" evidence="1">
    <location>
        <begin position="19"/>
        <end position="28"/>
    </location>
</feature>
<evidence type="ECO:0000313" key="2">
    <source>
        <dbReference type="EMBL" id="KAB8300856.1"/>
    </source>
</evidence>
<dbReference type="OrthoDB" id="3549762at2759"/>
<dbReference type="Proteomes" id="UP000326757">
    <property type="component" value="Unassembled WGS sequence"/>
</dbReference>
<reference evidence="2 3" key="1">
    <citation type="submission" date="2019-06" db="EMBL/GenBank/DDBJ databases">
        <title>Genome Sequence of the Brown Rot Fungal Pathogen Monilinia laxa.</title>
        <authorList>
            <person name="De Miccolis Angelini R.M."/>
            <person name="Landi L."/>
            <person name="Abate D."/>
            <person name="Pollastro S."/>
            <person name="Romanazzi G."/>
            <person name="Faretra F."/>
        </authorList>
    </citation>
    <scope>NUCLEOTIDE SEQUENCE [LARGE SCALE GENOMIC DNA]</scope>
    <source>
        <strain evidence="2 3">Mlax316</strain>
    </source>
</reference>
<dbReference type="AlphaFoldDB" id="A0A5N6KBQ5"/>
<dbReference type="EMBL" id="VIGI01000004">
    <property type="protein sequence ID" value="KAB8300856.1"/>
    <property type="molecule type" value="Genomic_DNA"/>
</dbReference>
<proteinExistence type="predicted"/>
<protein>
    <submittedName>
        <fullName evidence="2">Uncharacterized protein</fullName>
    </submittedName>
</protein>
<keyword evidence="3" id="KW-1185">Reference proteome</keyword>
<comment type="caution">
    <text evidence="2">The sequence shown here is derived from an EMBL/GenBank/DDBJ whole genome shotgun (WGS) entry which is preliminary data.</text>
</comment>
<organism evidence="2 3">
    <name type="scientific">Monilinia laxa</name>
    <name type="common">Brown rot fungus</name>
    <name type="synonym">Sclerotinia laxa</name>
    <dbReference type="NCBI Taxonomy" id="61186"/>
    <lineage>
        <taxon>Eukaryota</taxon>
        <taxon>Fungi</taxon>
        <taxon>Dikarya</taxon>
        <taxon>Ascomycota</taxon>
        <taxon>Pezizomycotina</taxon>
        <taxon>Leotiomycetes</taxon>
        <taxon>Helotiales</taxon>
        <taxon>Sclerotiniaceae</taxon>
        <taxon>Monilinia</taxon>
    </lineage>
</organism>
<name>A0A5N6KBQ5_MONLA</name>
<feature type="region of interest" description="Disordered" evidence="1">
    <location>
        <begin position="221"/>
        <end position="285"/>
    </location>
</feature>
<feature type="compositionally biased region" description="Polar residues" evidence="1">
    <location>
        <begin position="29"/>
        <end position="43"/>
    </location>
</feature>
<feature type="region of interest" description="Disordered" evidence="1">
    <location>
        <begin position="1"/>
        <end position="49"/>
    </location>
</feature>
<feature type="compositionally biased region" description="Basic and acidic residues" evidence="1">
    <location>
        <begin position="272"/>
        <end position="285"/>
    </location>
</feature>
<sequence length="561" mass="62836">MDSRRSNTFNPTADEFKPSSSTVNRSSSNLPAENVNTAGSVPNNGAPARFQVPYVPLSQSTIQQQGNTYQQSNTYHQENPYQEFTLSVQANSGRAQHGFHPHSHQVAPMAPAFHRPVEQYTSYQQSARSVPENRRFLQYENFQGQGVNGPAQQSNYQQFSPAVEANRRMAQYSSHPNQGIPMGPSFYASVQHRMPFHSATPVIPAANPFVQMPYPLFRNSIPTSKRMAPRNTPAITPRMTLVSPGRPPPTPESASDSACSVIPEVTGSSDSAAKETTRSKPEKDELLPEDLIPGCIVWLADYEDGHEAIPCVKNHQCNDPEKEKGGRNHPVAILQIHQRHGSSIIGDLVCDVAIMTTLKCLSLEPYIQRLRSIGPNESSEWFLKRTMPLSWQPQKKRELSSSQLEQSKKIERRLEIEHGPELLRRGNELLFLSKGTMQKRTYVRVHHIYAVPLKQLQTCSIFARKAWMVRLDEGSYRIIMERLGLKPGPWEENVQKSVEAAPERLLRLRDEEMARSHAPLHNTAGSSPSTLVSRNVATSGANSDRYCEVLGASKLGYMTFF</sequence>
<accession>A0A5N6KBQ5</accession>
<gene>
    <name evidence="2" type="ORF">EYC80_002784</name>
</gene>
<evidence type="ECO:0000256" key="1">
    <source>
        <dbReference type="SAM" id="MobiDB-lite"/>
    </source>
</evidence>
<evidence type="ECO:0000313" key="3">
    <source>
        <dbReference type="Proteomes" id="UP000326757"/>
    </source>
</evidence>